<keyword evidence="6 13" id="KW-0732">Signal</keyword>
<dbReference type="GO" id="GO:0015344">
    <property type="term" value="F:siderophore uptake transmembrane transporter activity"/>
    <property type="evidence" value="ECO:0007669"/>
    <property type="project" value="TreeGrafter"/>
</dbReference>
<evidence type="ECO:0000256" key="9">
    <source>
        <dbReference type="ARBA" id="ARBA00023077"/>
    </source>
</evidence>
<evidence type="ECO:0000259" key="14">
    <source>
        <dbReference type="Pfam" id="PF00593"/>
    </source>
</evidence>
<dbReference type="InterPro" id="IPR012910">
    <property type="entry name" value="Plug_dom"/>
</dbReference>
<dbReference type="HOGENOM" id="CLU_017621_1_0_5"/>
<comment type="similarity">
    <text evidence="12">Belongs to the TonB-dependent receptor family.</text>
</comment>
<keyword evidence="8" id="KW-0406">Ion transport</keyword>
<dbReference type="Gene3D" id="2.40.170.20">
    <property type="entry name" value="TonB-dependent receptor, beta-barrel domain"/>
    <property type="match status" value="1"/>
</dbReference>
<comment type="subcellular location">
    <subcellularLocation>
        <location evidence="1">Cell outer membrane</location>
        <topology evidence="1">Multi-pass membrane protein</topology>
    </subcellularLocation>
</comment>
<evidence type="ECO:0000256" key="10">
    <source>
        <dbReference type="ARBA" id="ARBA00023136"/>
    </source>
</evidence>
<dbReference type="RefSeq" id="WP_008069386.1">
    <property type="nucleotide sequence ID" value="NZ_AQWK01000005.1"/>
</dbReference>
<dbReference type="Gene3D" id="2.170.130.10">
    <property type="entry name" value="TonB-dependent receptor, plug domain"/>
    <property type="match status" value="1"/>
</dbReference>
<dbReference type="InParanoid" id="F1Z583"/>
<dbReference type="Pfam" id="PF00593">
    <property type="entry name" value="TonB_dep_Rec_b-barrel"/>
    <property type="match status" value="1"/>
</dbReference>
<keyword evidence="7" id="KW-0408">Iron</keyword>
<evidence type="ECO:0000256" key="11">
    <source>
        <dbReference type="ARBA" id="ARBA00023237"/>
    </source>
</evidence>
<dbReference type="InterPro" id="IPR039426">
    <property type="entry name" value="TonB-dep_rcpt-like"/>
</dbReference>
<dbReference type="eggNOG" id="COG4772">
    <property type="taxonomic scope" value="Bacteria"/>
</dbReference>
<evidence type="ECO:0000256" key="5">
    <source>
        <dbReference type="ARBA" id="ARBA00022692"/>
    </source>
</evidence>
<evidence type="ECO:0000259" key="15">
    <source>
        <dbReference type="Pfam" id="PF07715"/>
    </source>
</evidence>
<keyword evidence="9 12" id="KW-0798">TonB box</keyword>
<evidence type="ECO:0000256" key="2">
    <source>
        <dbReference type="ARBA" id="ARBA00022448"/>
    </source>
</evidence>
<gene>
    <name evidence="16" type="ORF">Y88_2135</name>
</gene>
<comment type="caution">
    <text evidence="16">The sequence shown here is derived from an EMBL/GenBank/DDBJ whole genome shotgun (WGS) entry which is preliminary data.</text>
</comment>
<dbReference type="SUPFAM" id="SSF56935">
    <property type="entry name" value="Porins"/>
    <property type="match status" value="1"/>
</dbReference>
<feature type="chain" id="PRO_5003272413" evidence="13">
    <location>
        <begin position="28"/>
        <end position="834"/>
    </location>
</feature>
<accession>F1Z583</accession>
<evidence type="ECO:0000256" key="1">
    <source>
        <dbReference type="ARBA" id="ARBA00004571"/>
    </source>
</evidence>
<dbReference type="PANTHER" id="PTHR32552:SF89">
    <property type="entry name" value="CATECHOLATE SIDEROPHORE RECEPTOR FIU"/>
    <property type="match status" value="1"/>
</dbReference>
<keyword evidence="11" id="KW-0998">Cell outer membrane</keyword>
<name>F1Z583_9SPHN</name>
<evidence type="ECO:0000256" key="8">
    <source>
        <dbReference type="ARBA" id="ARBA00023065"/>
    </source>
</evidence>
<dbReference type="STRING" id="983920.Y88_2135"/>
<dbReference type="Pfam" id="PF07715">
    <property type="entry name" value="Plug"/>
    <property type="match status" value="1"/>
</dbReference>
<organism evidence="16 17">
    <name type="scientific">Novosphingobium nitrogenifigens DSM 19370</name>
    <dbReference type="NCBI Taxonomy" id="983920"/>
    <lineage>
        <taxon>Bacteria</taxon>
        <taxon>Pseudomonadati</taxon>
        <taxon>Pseudomonadota</taxon>
        <taxon>Alphaproteobacteria</taxon>
        <taxon>Sphingomonadales</taxon>
        <taxon>Sphingomonadaceae</taxon>
        <taxon>Novosphingobium</taxon>
    </lineage>
</organism>
<dbReference type="EMBL" id="AEWJ01000023">
    <property type="protein sequence ID" value="EGD60261.1"/>
    <property type="molecule type" value="Genomic_DNA"/>
</dbReference>
<dbReference type="OrthoDB" id="7229372at2"/>
<dbReference type="PANTHER" id="PTHR32552">
    <property type="entry name" value="FERRICHROME IRON RECEPTOR-RELATED"/>
    <property type="match status" value="1"/>
</dbReference>
<feature type="signal peptide" evidence="13">
    <location>
        <begin position="1"/>
        <end position="27"/>
    </location>
</feature>
<feature type="domain" description="TonB-dependent receptor-like beta-barrel" evidence="14">
    <location>
        <begin position="264"/>
        <end position="798"/>
    </location>
</feature>
<feature type="domain" description="TonB-dependent receptor plug" evidence="15">
    <location>
        <begin position="58"/>
        <end position="160"/>
    </location>
</feature>
<evidence type="ECO:0000313" key="16">
    <source>
        <dbReference type="EMBL" id="EGD60261.1"/>
    </source>
</evidence>
<evidence type="ECO:0000256" key="7">
    <source>
        <dbReference type="ARBA" id="ARBA00023004"/>
    </source>
</evidence>
<keyword evidence="16" id="KW-0675">Receptor</keyword>
<keyword evidence="3" id="KW-1134">Transmembrane beta strand</keyword>
<protein>
    <submittedName>
        <fullName evidence="16">TonB-dependent receptor</fullName>
    </submittedName>
</protein>
<evidence type="ECO:0000256" key="4">
    <source>
        <dbReference type="ARBA" id="ARBA00022496"/>
    </source>
</evidence>
<keyword evidence="5" id="KW-0812">Transmembrane</keyword>
<evidence type="ECO:0000313" key="17">
    <source>
        <dbReference type="Proteomes" id="UP000004728"/>
    </source>
</evidence>
<proteinExistence type="inferred from homology"/>
<dbReference type="AlphaFoldDB" id="F1Z583"/>
<keyword evidence="2" id="KW-0813">Transport</keyword>
<evidence type="ECO:0000256" key="6">
    <source>
        <dbReference type="ARBA" id="ARBA00022729"/>
    </source>
</evidence>
<keyword evidence="17" id="KW-1185">Reference proteome</keyword>
<evidence type="ECO:0000256" key="3">
    <source>
        <dbReference type="ARBA" id="ARBA00022452"/>
    </source>
</evidence>
<keyword evidence="4" id="KW-0410">Iron transport</keyword>
<reference evidence="16 17" key="1">
    <citation type="journal article" date="2012" name="J. Bacteriol.">
        <title>Draft Genome Sequence of Novosphingobium nitrogenifigens Y88T.</title>
        <authorList>
            <person name="Strabala T.J."/>
            <person name="Macdonald L."/>
            <person name="Liu V."/>
            <person name="Smit A.M."/>
        </authorList>
    </citation>
    <scope>NUCLEOTIDE SEQUENCE [LARGE SCALE GENOMIC DNA]</scope>
    <source>
        <strain evidence="16 17">DSM 19370</strain>
    </source>
</reference>
<evidence type="ECO:0000256" key="12">
    <source>
        <dbReference type="RuleBase" id="RU003357"/>
    </source>
</evidence>
<sequence length="834" mass="89537">MFVRNRLRASISILAFVAAAHAGLAHAEDAAPAAAPANAGSAKADAGDAGSAIIVTAKTTRSATAVTGAEIQKILPGVSPLKAIQTLPGVFYVTADPWGNNEQNAQIFIHGFNYQQLGYTLDGLPLGDQNYGNYNGLAPQRAVISENVGRAVVSTGAGDLGTASTSNLGGAIETFTSDPKANLGLDVAETIGSYGTSRTYARVDTGSFGPGKETRAYLSFARQRARAWDFNGIQGGWQANAKLVHENTAGKLTAYFDYSDKTEPNEDATSYSATQTYTPYTRPYLYPNYGAQKSYLDAYGNTPTADGSNYRNYYSDAQRTDYLAYLKYDAYLSDKITWSNQVYFHHNDGVGVVAGPLGQSITVIQAYLDPNYATDTHFTGNHNGLNNTALGSALVAATGGSGLVIRTTEYRIDREGFLSTLHANLGAHQIEFGAWFEHNSATQWRRWYGADDSNPSSFSPYIRPTNPLFTQYQGEARVEELQLHLQDTWRLTPRLLVEGGFKTSAQWANGWYPIQPATGSLSGLSGGLPQGRINTLRWFLPAFGAKYDLTSHEQLYLNVQKNLRQYMTYLGGASLSPWFTGSQAAFDTFASQGKPETSWTYEIGLRSRRTFTGSPLSAIEAQVNYYHVVFNNRQLAINTNPGGIAGSGITGGTAILVNVGSVHTDGVDAAFTLHFGQQFSLYNALSYNRSTYQSDYTSTANGIGAATGTCGGGTNVVATCGKVVPGSPTWMNKTVASLNLGALEAQVIGDYIGSRYATYTNDTSVPSTFQASARVTLHLPAEKLHVAKADVSLNVTNISNTTGASSLSIGSASKNYSVYPIAPRQWFVTFGLGF</sequence>
<dbReference type="InterPro" id="IPR037066">
    <property type="entry name" value="Plug_dom_sf"/>
</dbReference>
<dbReference type="Proteomes" id="UP000004728">
    <property type="component" value="Unassembled WGS sequence"/>
</dbReference>
<dbReference type="InterPro" id="IPR000531">
    <property type="entry name" value="Beta-barrel_TonB"/>
</dbReference>
<dbReference type="GO" id="GO:0009279">
    <property type="term" value="C:cell outer membrane"/>
    <property type="evidence" value="ECO:0007669"/>
    <property type="project" value="UniProtKB-SubCell"/>
</dbReference>
<keyword evidence="10 12" id="KW-0472">Membrane</keyword>
<evidence type="ECO:0000256" key="13">
    <source>
        <dbReference type="SAM" id="SignalP"/>
    </source>
</evidence>
<dbReference type="InterPro" id="IPR036942">
    <property type="entry name" value="Beta-barrel_TonB_sf"/>
</dbReference>